<dbReference type="InterPro" id="IPR037481">
    <property type="entry name" value="LacX"/>
</dbReference>
<comment type="caution">
    <text evidence="1">The sequence shown here is derived from an EMBL/GenBank/DDBJ whole genome shotgun (WGS) entry which is preliminary data.</text>
</comment>
<dbReference type="SUPFAM" id="SSF74650">
    <property type="entry name" value="Galactose mutarotase-like"/>
    <property type="match status" value="1"/>
</dbReference>
<dbReference type="InterPro" id="IPR011013">
    <property type="entry name" value="Gal_mutarotase_sf_dom"/>
</dbReference>
<dbReference type="InterPro" id="IPR014718">
    <property type="entry name" value="GH-type_carb-bd"/>
</dbReference>
<accession>A0ABQ1MDN2</accession>
<protein>
    <submittedName>
        <fullName evidence="1">Aldose 1-epimerase</fullName>
    </submittedName>
</protein>
<organism evidence="1 2">
    <name type="scientific">Asaia siamensis</name>
    <dbReference type="NCBI Taxonomy" id="110479"/>
    <lineage>
        <taxon>Bacteria</taxon>
        <taxon>Pseudomonadati</taxon>
        <taxon>Pseudomonadota</taxon>
        <taxon>Alphaproteobacteria</taxon>
        <taxon>Acetobacterales</taxon>
        <taxon>Acetobacteraceae</taxon>
        <taxon>Asaia</taxon>
    </lineage>
</organism>
<sequence length="290" mass="32320">MTSESHSFSNGRYMARVAALGAELCSLCDETGRELIWSGGAWPRHSPVLFPIVGRLLDNHALIDGLDYTLTQHGFARDRVFRWVERTPTGCVLVLEDDPTSRALFPFAFRLTLSYSLDDEGLHLRYDLANPDSLSVLHASLGAHPAFVWPFQPDTQKTDYVIDFEAPEPESLAVLSEGLIAEGERPSPVSGTRIQLDDSLFENDALIFMNPASRSLRFHADKGEALVFSWHGFEQLGLWMKPGSDFLCIEPWQGYASPVDFEGPFEQKPGLLHLQPGAQWCAGWSVRLGD</sequence>
<dbReference type="EMBL" id="BMCH01000007">
    <property type="protein sequence ID" value="GGC38768.1"/>
    <property type="molecule type" value="Genomic_DNA"/>
</dbReference>
<proteinExistence type="predicted"/>
<evidence type="ECO:0000313" key="1">
    <source>
        <dbReference type="EMBL" id="GGC38768.1"/>
    </source>
</evidence>
<dbReference type="CDD" id="cd09024">
    <property type="entry name" value="Aldose_epim_lacX"/>
    <property type="match status" value="1"/>
</dbReference>
<dbReference type="InterPro" id="IPR008183">
    <property type="entry name" value="Aldose_1/G6P_1-epimerase"/>
</dbReference>
<gene>
    <name evidence="1" type="ORF">GCM10007207_25330</name>
</gene>
<dbReference type="Gene3D" id="2.70.98.10">
    <property type="match status" value="1"/>
</dbReference>
<keyword evidence="2" id="KW-1185">Reference proteome</keyword>
<name>A0ABQ1MDN2_9PROT</name>
<evidence type="ECO:0000313" key="2">
    <source>
        <dbReference type="Proteomes" id="UP000637769"/>
    </source>
</evidence>
<reference evidence="2" key="1">
    <citation type="journal article" date="2019" name="Int. J. Syst. Evol. Microbiol.">
        <title>The Global Catalogue of Microorganisms (GCM) 10K type strain sequencing project: providing services to taxonomists for standard genome sequencing and annotation.</title>
        <authorList>
            <consortium name="The Broad Institute Genomics Platform"/>
            <consortium name="The Broad Institute Genome Sequencing Center for Infectious Disease"/>
            <person name="Wu L."/>
            <person name="Ma J."/>
        </authorList>
    </citation>
    <scope>NUCLEOTIDE SEQUENCE [LARGE SCALE GENOMIC DNA]</scope>
    <source>
        <strain evidence="2">CCM 7132</strain>
    </source>
</reference>
<dbReference type="Proteomes" id="UP000637769">
    <property type="component" value="Unassembled WGS sequence"/>
</dbReference>
<dbReference type="Pfam" id="PF01263">
    <property type="entry name" value="Aldose_epim"/>
    <property type="match status" value="1"/>
</dbReference>
<dbReference type="RefSeq" id="WP_188427186.1">
    <property type="nucleotide sequence ID" value="NZ_BMCH01000007.1"/>
</dbReference>